<dbReference type="EMBL" id="KI965123">
    <property type="protein sequence ID" value="EUC26804.1"/>
    <property type="molecule type" value="Genomic_DNA"/>
</dbReference>
<dbReference type="HOGENOM" id="CLU_2276997_0_0_1"/>
<evidence type="ECO:0000313" key="2">
    <source>
        <dbReference type="Proteomes" id="UP000053841"/>
    </source>
</evidence>
<dbReference type="AlphaFoldDB" id="W6XVL7"/>
<dbReference type="KEGG" id="bze:COCCADRAFT_10419"/>
<evidence type="ECO:0000313" key="1">
    <source>
        <dbReference type="EMBL" id="EUC26804.1"/>
    </source>
</evidence>
<keyword evidence="2" id="KW-1185">Reference proteome</keyword>
<dbReference type="Proteomes" id="UP000053841">
    <property type="component" value="Unassembled WGS sequence"/>
</dbReference>
<protein>
    <submittedName>
        <fullName evidence="1">Uncharacterized protein</fullName>
    </submittedName>
</protein>
<dbReference type="RefSeq" id="XP_007718893.1">
    <property type="nucleotide sequence ID" value="XM_007720703.1"/>
</dbReference>
<organism evidence="1 2">
    <name type="scientific">Cochliobolus carbonum (strain 26-R-13)</name>
    <name type="common">Maize leaf spot fungus</name>
    <name type="synonym">Bipolaris zeicola</name>
    <dbReference type="NCBI Taxonomy" id="930089"/>
    <lineage>
        <taxon>Eukaryota</taxon>
        <taxon>Fungi</taxon>
        <taxon>Dikarya</taxon>
        <taxon>Ascomycota</taxon>
        <taxon>Pezizomycotina</taxon>
        <taxon>Dothideomycetes</taxon>
        <taxon>Pleosporomycetidae</taxon>
        <taxon>Pleosporales</taxon>
        <taxon>Pleosporineae</taxon>
        <taxon>Pleosporaceae</taxon>
        <taxon>Bipolaris</taxon>
    </lineage>
</organism>
<dbReference type="eggNOG" id="ENOG502RIMP">
    <property type="taxonomic scope" value="Eukaryota"/>
</dbReference>
<reference evidence="1 2" key="1">
    <citation type="journal article" date="2013" name="PLoS Genet.">
        <title>Comparative genome structure, secondary metabolite, and effector coding capacity across Cochliobolus pathogens.</title>
        <authorList>
            <person name="Condon B.J."/>
            <person name="Leng Y."/>
            <person name="Wu D."/>
            <person name="Bushley K.E."/>
            <person name="Ohm R.A."/>
            <person name="Otillar R."/>
            <person name="Martin J."/>
            <person name="Schackwitz W."/>
            <person name="Grimwood J."/>
            <person name="MohdZainudin N."/>
            <person name="Xue C."/>
            <person name="Wang R."/>
            <person name="Manning V.A."/>
            <person name="Dhillon B."/>
            <person name="Tu Z.J."/>
            <person name="Steffenson B.J."/>
            <person name="Salamov A."/>
            <person name="Sun H."/>
            <person name="Lowry S."/>
            <person name="LaButti K."/>
            <person name="Han J."/>
            <person name="Copeland A."/>
            <person name="Lindquist E."/>
            <person name="Barry K."/>
            <person name="Schmutz J."/>
            <person name="Baker S.E."/>
            <person name="Ciuffetti L.M."/>
            <person name="Grigoriev I.V."/>
            <person name="Zhong S."/>
            <person name="Turgeon B.G."/>
        </authorList>
    </citation>
    <scope>NUCLEOTIDE SEQUENCE [LARGE SCALE GENOMIC DNA]</scope>
    <source>
        <strain evidence="1 2">26-R-13</strain>
    </source>
</reference>
<name>W6XVL7_COCC2</name>
<gene>
    <name evidence="1" type="ORF">COCCADRAFT_10419</name>
</gene>
<dbReference type="GeneID" id="19142932"/>
<dbReference type="OrthoDB" id="3800899at2759"/>
<accession>W6XVL7</accession>
<sequence length="102" mass="12004">MADLRRHLKNRQGRGYRRQLSFLELCRTCNEDFIHKEVFESQHGYRGELCNNRQPQRRNANAQVQWELLHCQVEAEMSSKHDPKCASSLLSIAYRDGINITT</sequence>
<proteinExistence type="predicted"/>